<feature type="transmembrane region" description="Helical" evidence="1">
    <location>
        <begin position="34"/>
        <end position="56"/>
    </location>
</feature>
<dbReference type="Proteomes" id="UP000076128">
    <property type="component" value="Plasmid pcai42B"/>
</dbReference>
<keyword evidence="1" id="KW-0472">Membrane</keyword>
<evidence type="ECO:0000313" key="3">
    <source>
        <dbReference type="Proteomes" id="UP000076128"/>
    </source>
</evidence>
<proteinExistence type="predicted"/>
<name>A0A165SXH1_9RHOB</name>
<geneLocation type="plasmid" evidence="3">
    <name>cai42_Plasmidb</name>
</geneLocation>
<evidence type="ECO:0000313" key="2">
    <source>
        <dbReference type="EMBL" id="AMY72143.1"/>
    </source>
</evidence>
<organism evidence="2 3">
    <name type="scientific">Frigidibacter mobilis</name>
    <dbReference type="NCBI Taxonomy" id="1335048"/>
    <lineage>
        <taxon>Bacteria</taxon>
        <taxon>Pseudomonadati</taxon>
        <taxon>Pseudomonadota</taxon>
        <taxon>Alphaproteobacteria</taxon>
        <taxon>Rhodobacterales</taxon>
        <taxon>Paracoccaceae</taxon>
        <taxon>Frigidibacter</taxon>
    </lineage>
</organism>
<gene>
    <name evidence="2" type="ORF">AKL17_2p0021</name>
</gene>
<dbReference type="EMBL" id="CP012663">
    <property type="protein sequence ID" value="AMY72143.1"/>
    <property type="molecule type" value="Genomic_DNA"/>
</dbReference>
<keyword evidence="3" id="KW-1185">Reference proteome</keyword>
<keyword evidence="2" id="KW-0614">Plasmid</keyword>
<reference evidence="2 3" key="1">
    <citation type="submission" date="2015-09" db="EMBL/GenBank/DDBJ databases">
        <title>Complete genome sequence of Defluviimonas alba cai42t isolated from an oilfield in Xinjiang.</title>
        <authorList>
            <person name="Geng S."/>
            <person name="Pan X."/>
            <person name="Wu X."/>
        </authorList>
    </citation>
    <scope>NUCLEOTIDE SEQUENCE [LARGE SCALE GENOMIC DNA]</scope>
    <source>
        <strain evidence="3">cai42</strain>
        <plasmid evidence="3">cai42_Plasmidb</plasmid>
    </source>
</reference>
<protein>
    <submittedName>
        <fullName evidence="2">Uncharacterized protein</fullName>
    </submittedName>
</protein>
<accession>A0A165SXH1</accession>
<sequence>MRRHPFKRGLALLIFAQILFVVIGTVVKPGSVVADLLSFSLLVAMVIGLAGVVVGIRDALKRRRAKAAS</sequence>
<dbReference type="AlphaFoldDB" id="A0A165SXH1"/>
<keyword evidence="1" id="KW-0812">Transmembrane</keyword>
<dbReference type="KEGG" id="daa:AKL17_2p0021"/>
<keyword evidence="1" id="KW-1133">Transmembrane helix</keyword>
<evidence type="ECO:0000256" key="1">
    <source>
        <dbReference type="SAM" id="Phobius"/>
    </source>
</evidence>